<keyword evidence="5" id="KW-0443">Lipid metabolism</keyword>
<keyword evidence="2 6" id="KW-0489">Methyltransferase</keyword>
<evidence type="ECO:0000256" key="1">
    <source>
        <dbReference type="ARBA" id="ARBA00010815"/>
    </source>
</evidence>
<dbReference type="GO" id="GO:0008168">
    <property type="term" value="F:methyltransferase activity"/>
    <property type="evidence" value="ECO:0007669"/>
    <property type="project" value="UniProtKB-KW"/>
</dbReference>
<keyword evidence="3 6" id="KW-0808">Transferase</keyword>
<evidence type="ECO:0000256" key="3">
    <source>
        <dbReference type="ARBA" id="ARBA00022679"/>
    </source>
</evidence>
<dbReference type="SUPFAM" id="SSF53335">
    <property type="entry name" value="S-adenosyl-L-methionine-dependent methyltransferases"/>
    <property type="match status" value="1"/>
</dbReference>
<dbReference type="InterPro" id="IPR029063">
    <property type="entry name" value="SAM-dependent_MTases_sf"/>
</dbReference>
<evidence type="ECO:0000313" key="6">
    <source>
        <dbReference type="EMBL" id="MFC0548879.1"/>
    </source>
</evidence>
<evidence type="ECO:0000256" key="5">
    <source>
        <dbReference type="ARBA" id="ARBA00023098"/>
    </source>
</evidence>
<dbReference type="Pfam" id="PF02353">
    <property type="entry name" value="CMAS"/>
    <property type="match status" value="1"/>
</dbReference>
<keyword evidence="7" id="KW-1185">Reference proteome</keyword>
<name>A0ABV6N8W7_9PSEU</name>
<reference evidence="6 7" key="1">
    <citation type="submission" date="2024-09" db="EMBL/GenBank/DDBJ databases">
        <authorList>
            <person name="Sun Q."/>
            <person name="Mori K."/>
        </authorList>
    </citation>
    <scope>NUCLEOTIDE SEQUENCE [LARGE SCALE GENOMIC DNA]</scope>
    <source>
        <strain evidence="6 7">TBRC 1432</strain>
    </source>
</reference>
<gene>
    <name evidence="6" type="ORF">ACFFH7_45735</name>
</gene>
<evidence type="ECO:0000313" key="7">
    <source>
        <dbReference type="Proteomes" id="UP001589810"/>
    </source>
</evidence>
<dbReference type="EC" id="2.1.1.-" evidence="6"/>
<protein>
    <submittedName>
        <fullName evidence="6">Class I SAM-dependent methyltransferase</fullName>
        <ecNumber evidence="6">2.1.1.-</ecNumber>
    </submittedName>
</protein>
<dbReference type="PANTHER" id="PTHR43667">
    <property type="entry name" value="CYCLOPROPANE-FATTY-ACYL-PHOSPHOLIPID SYNTHASE"/>
    <property type="match status" value="1"/>
</dbReference>
<dbReference type="RefSeq" id="WP_273940533.1">
    <property type="nucleotide sequence ID" value="NZ_CP097263.1"/>
</dbReference>
<evidence type="ECO:0000256" key="2">
    <source>
        <dbReference type="ARBA" id="ARBA00022603"/>
    </source>
</evidence>
<dbReference type="EMBL" id="JBHLUD010000020">
    <property type="protein sequence ID" value="MFC0548879.1"/>
    <property type="molecule type" value="Genomic_DNA"/>
</dbReference>
<keyword evidence="4" id="KW-0949">S-adenosyl-L-methionine</keyword>
<comment type="caution">
    <text evidence="6">The sequence shown here is derived from an EMBL/GenBank/DDBJ whole genome shotgun (WGS) entry which is preliminary data.</text>
</comment>
<dbReference type="InterPro" id="IPR003333">
    <property type="entry name" value="CMAS"/>
</dbReference>
<sequence>MTKTRTIPLPSKGIWPGLAAVPRTPLRAAVAERLFRHAVRTIPVRVEFPDGRVLGAGGPDAPVLRLHRPAHFFHRLGADAKIGFGEAYMVGDWSSPDVADVLTPFAARMATLVPRPLQALRRIAERTQPSVEDNDLAGARENIHRHYDLSNDLFEIFLDETMTYSSGWFADPEQDLVDAQLRKIDGVLDLAGVGPDTDVLEIGTGWGALAIRAASRGARVTTLTLSAEQKALAEQRIQAAGVADRVRVLLRDYREEHGHYDAVVSVEMIEAVGKGYWPTYFATLDRLVRPGGRIGLQAITMPHDRMLATANAYTWMHKYVFPGGLIPSVEAIEDAVAQHTGLRVVHDRAFGQDYALTLRTWRRRFLERWQEVAALGFDETFRRMWEFYLAYSEAGFRAGYLDVHQFCLAK</sequence>
<proteinExistence type="inferred from homology"/>
<dbReference type="CDD" id="cd02440">
    <property type="entry name" value="AdoMet_MTases"/>
    <property type="match status" value="1"/>
</dbReference>
<dbReference type="PANTHER" id="PTHR43667:SF2">
    <property type="entry name" value="FATTY ACID C-METHYL TRANSFERASE"/>
    <property type="match status" value="1"/>
</dbReference>
<dbReference type="InterPro" id="IPR050723">
    <property type="entry name" value="CFA/CMAS"/>
</dbReference>
<dbReference type="Gene3D" id="3.40.50.150">
    <property type="entry name" value="Vaccinia Virus protein VP39"/>
    <property type="match status" value="1"/>
</dbReference>
<dbReference type="GO" id="GO:0032259">
    <property type="term" value="P:methylation"/>
    <property type="evidence" value="ECO:0007669"/>
    <property type="project" value="UniProtKB-KW"/>
</dbReference>
<dbReference type="PIRSF" id="PIRSF003085">
    <property type="entry name" value="CMAS"/>
    <property type="match status" value="1"/>
</dbReference>
<evidence type="ECO:0000256" key="4">
    <source>
        <dbReference type="ARBA" id="ARBA00022691"/>
    </source>
</evidence>
<comment type="similarity">
    <text evidence="1">Belongs to the CFA/CMAS family.</text>
</comment>
<organism evidence="6 7">
    <name type="scientific">Kutzneria chonburiensis</name>
    <dbReference type="NCBI Taxonomy" id="1483604"/>
    <lineage>
        <taxon>Bacteria</taxon>
        <taxon>Bacillati</taxon>
        <taxon>Actinomycetota</taxon>
        <taxon>Actinomycetes</taxon>
        <taxon>Pseudonocardiales</taxon>
        <taxon>Pseudonocardiaceae</taxon>
        <taxon>Kutzneria</taxon>
    </lineage>
</organism>
<accession>A0ABV6N8W7</accession>
<dbReference type="Proteomes" id="UP001589810">
    <property type="component" value="Unassembled WGS sequence"/>
</dbReference>